<feature type="domain" description="NADH:flavin oxidoreductase/NADH oxidase N-terminal" evidence="10">
    <location>
        <begin position="20"/>
        <end position="346"/>
    </location>
</feature>
<organism evidence="12 13">
    <name type="scientific">Thermocatellispora tengchongensis</name>
    <dbReference type="NCBI Taxonomy" id="1073253"/>
    <lineage>
        <taxon>Bacteria</taxon>
        <taxon>Bacillati</taxon>
        <taxon>Actinomycetota</taxon>
        <taxon>Actinomycetes</taxon>
        <taxon>Streptosporangiales</taxon>
        <taxon>Streptosporangiaceae</taxon>
        <taxon>Thermocatellispora</taxon>
    </lineage>
</organism>
<dbReference type="Proteomes" id="UP000578449">
    <property type="component" value="Unassembled WGS sequence"/>
</dbReference>
<evidence type="ECO:0000256" key="3">
    <source>
        <dbReference type="ARBA" id="ARBA00011048"/>
    </source>
</evidence>
<gene>
    <name evidence="12" type="ORF">HNP84_009875</name>
</gene>
<dbReference type="SUPFAM" id="SSF51971">
    <property type="entry name" value="Nucleotide-binding domain"/>
    <property type="match status" value="1"/>
</dbReference>
<evidence type="ECO:0000256" key="8">
    <source>
        <dbReference type="ARBA" id="ARBA00023004"/>
    </source>
</evidence>
<dbReference type="GO" id="GO:0010181">
    <property type="term" value="F:FMN binding"/>
    <property type="evidence" value="ECO:0007669"/>
    <property type="project" value="InterPro"/>
</dbReference>
<comment type="cofactor">
    <cofactor evidence="2">
        <name>[4Fe-4S] cluster</name>
        <dbReference type="ChEBI" id="CHEBI:49883"/>
    </cofactor>
</comment>
<keyword evidence="5" id="KW-0288">FMN</keyword>
<evidence type="ECO:0000259" key="10">
    <source>
        <dbReference type="Pfam" id="PF00724"/>
    </source>
</evidence>
<proteinExistence type="inferred from homology"/>
<comment type="similarity">
    <text evidence="3">In the N-terminal section; belongs to the NADH:flavin oxidoreductase/NADH oxidase family.</text>
</comment>
<dbReference type="EMBL" id="JACHGN010000036">
    <property type="protein sequence ID" value="MBB5140110.1"/>
    <property type="molecule type" value="Genomic_DNA"/>
</dbReference>
<feature type="domain" description="FAD/NAD(P)-binding" evidence="11">
    <location>
        <begin position="396"/>
        <end position="521"/>
    </location>
</feature>
<protein>
    <submittedName>
        <fullName evidence="12">Uncharacterized protein</fullName>
    </submittedName>
</protein>
<evidence type="ECO:0000256" key="5">
    <source>
        <dbReference type="ARBA" id="ARBA00022643"/>
    </source>
</evidence>
<dbReference type="InterPro" id="IPR013785">
    <property type="entry name" value="Aldolase_TIM"/>
</dbReference>
<dbReference type="PANTHER" id="PTHR42917">
    <property type="entry name" value="2,4-DIENOYL-COA REDUCTASE"/>
    <property type="match status" value="1"/>
</dbReference>
<comment type="caution">
    <text evidence="12">The sequence shown here is derived from an EMBL/GenBank/DDBJ whole genome shotgun (WGS) entry which is preliminary data.</text>
</comment>
<keyword evidence="4" id="KW-0285">Flavoprotein</keyword>
<dbReference type="GO" id="GO:0016491">
    <property type="term" value="F:oxidoreductase activity"/>
    <property type="evidence" value="ECO:0007669"/>
    <property type="project" value="UniProtKB-KW"/>
</dbReference>
<dbReference type="Gene3D" id="3.50.50.60">
    <property type="entry name" value="FAD/NAD(P)-binding domain"/>
    <property type="match status" value="1"/>
</dbReference>
<evidence type="ECO:0000256" key="9">
    <source>
        <dbReference type="ARBA" id="ARBA00023014"/>
    </source>
</evidence>
<sequence length="660" mass="70493">MPNDSIDPAERGGVTAPAGLLSPYSAGRLSLPNRVAFTATINNLGRNRDITPEQIAFYEARARGGAGLIITEGLSVHPTSIPGYSVPLAYEPDNIPRFRRLAEAVHRHGTPILGQLWHIGRQALHTPLLKPWSASGTRDPYSGMTPHAMDEEEIHELIDGFARSAAHLAEAGFDGVEIHGAHGYVITQFLSPSSNFRDDRWGGSTENRSRFVMEVLRAIRDRCGEDFVVGLKISAHEYVDGGLDLAESQRIVALLAREARPDFLAVSQANASPSLEYHVPDLAFGPAPFAHLAAGVREVADGIPVMALAKVPDLETGQRLVDEGVADLIGMSRAWLAEPDLVAKRRAGQTPRPCTYCNVCWEFIHTAREIVCIYAPGTGREAAHREPVRAAVPRTVRVVGGGLAGLEAARSAAAGGHTVHLYERDERLGGRIGWEATVTGREEMALAPGWLTDEVTKAGVEIHLGTEVTEEVVAGWHPHDVVVLATGARPVVQQVPGVAATLSMADAWRLRATLSGPIVVVDDAQEEPLYALTTALAADGHEVHLLTSGEMIARRVAFVSRIGVLRRLDEAGVTVHTGVVPVGVVDGSLRIAHVLSRRLRELGPVATVVRGGPLEAPPLLDTGGRQTLVIGDASAPRSYVASGREGYDAGLAITELPLPA</sequence>
<dbReference type="GO" id="GO:0046872">
    <property type="term" value="F:metal ion binding"/>
    <property type="evidence" value="ECO:0007669"/>
    <property type="project" value="UniProtKB-KW"/>
</dbReference>
<keyword evidence="9" id="KW-0411">Iron-sulfur</keyword>
<evidence type="ECO:0000259" key="11">
    <source>
        <dbReference type="Pfam" id="PF07992"/>
    </source>
</evidence>
<name>A0A840PQQ8_9ACTN</name>
<evidence type="ECO:0000256" key="7">
    <source>
        <dbReference type="ARBA" id="ARBA00023002"/>
    </source>
</evidence>
<dbReference type="RefSeq" id="WP_185056905.1">
    <property type="nucleotide sequence ID" value="NZ_BAABIX010000043.1"/>
</dbReference>
<dbReference type="Gene3D" id="3.40.50.720">
    <property type="entry name" value="NAD(P)-binding Rossmann-like Domain"/>
    <property type="match status" value="1"/>
</dbReference>
<comment type="cofactor">
    <cofactor evidence="1">
        <name>FMN</name>
        <dbReference type="ChEBI" id="CHEBI:58210"/>
    </cofactor>
</comment>
<dbReference type="Pfam" id="PF00724">
    <property type="entry name" value="Oxidored_FMN"/>
    <property type="match status" value="1"/>
</dbReference>
<keyword evidence="13" id="KW-1185">Reference proteome</keyword>
<dbReference type="Pfam" id="PF07992">
    <property type="entry name" value="Pyr_redox_2"/>
    <property type="match status" value="1"/>
</dbReference>
<keyword evidence="8" id="KW-0408">Iron</keyword>
<dbReference type="PANTHER" id="PTHR42917:SF2">
    <property type="entry name" value="2,4-DIENOYL-COA REDUCTASE [(2E)-ENOYL-COA-PRODUCING]"/>
    <property type="match status" value="1"/>
</dbReference>
<evidence type="ECO:0000313" key="13">
    <source>
        <dbReference type="Proteomes" id="UP000578449"/>
    </source>
</evidence>
<evidence type="ECO:0000256" key="2">
    <source>
        <dbReference type="ARBA" id="ARBA00001966"/>
    </source>
</evidence>
<dbReference type="SUPFAM" id="SSF51395">
    <property type="entry name" value="FMN-linked oxidoreductases"/>
    <property type="match status" value="1"/>
</dbReference>
<dbReference type="GO" id="GO:0051536">
    <property type="term" value="F:iron-sulfur cluster binding"/>
    <property type="evidence" value="ECO:0007669"/>
    <property type="project" value="UniProtKB-KW"/>
</dbReference>
<reference evidence="12 13" key="1">
    <citation type="submission" date="2020-08" db="EMBL/GenBank/DDBJ databases">
        <title>Genomic Encyclopedia of Type Strains, Phase IV (KMG-IV): sequencing the most valuable type-strain genomes for metagenomic binning, comparative biology and taxonomic classification.</title>
        <authorList>
            <person name="Goeker M."/>
        </authorList>
    </citation>
    <scope>NUCLEOTIDE SEQUENCE [LARGE SCALE GENOMIC DNA]</scope>
    <source>
        <strain evidence="12 13">DSM 45615</strain>
    </source>
</reference>
<evidence type="ECO:0000256" key="6">
    <source>
        <dbReference type="ARBA" id="ARBA00022723"/>
    </source>
</evidence>
<dbReference type="InterPro" id="IPR051793">
    <property type="entry name" value="NADH:flavin_oxidoreductase"/>
</dbReference>
<dbReference type="AlphaFoldDB" id="A0A840PQQ8"/>
<dbReference type="SUPFAM" id="SSF51905">
    <property type="entry name" value="FAD/NAD(P)-binding domain"/>
    <property type="match status" value="1"/>
</dbReference>
<dbReference type="InterPro" id="IPR023753">
    <property type="entry name" value="FAD/NAD-binding_dom"/>
</dbReference>
<keyword evidence="7" id="KW-0560">Oxidoreductase</keyword>
<dbReference type="InterPro" id="IPR001155">
    <property type="entry name" value="OxRdtase_FMN_N"/>
</dbReference>
<evidence type="ECO:0000313" key="12">
    <source>
        <dbReference type="EMBL" id="MBB5140110.1"/>
    </source>
</evidence>
<evidence type="ECO:0000256" key="1">
    <source>
        <dbReference type="ARBA" id="ARBA00001917"/>
    </source>
</evidence>
<dbReference type="InterPro" id="IPR036188">
    <property type="entry name" value="FAD/NAD-bd_sf"/>
</dbReference>
<accession>A0A840PQQ8</accession>
<dbReference type="Gene3D" id="3.20.20.70">
    <property type="entry name" value="Aldolase class I"/>
    <property type="match status" value="1"/>
</dbReference>
<keyword evidence="6" id="KW-0479">Metal-binding</keyword>
<evidence type="ECO:0000256" key="4">
    <source>
        <dbReference type="ARBA" id="ARBA00022630"/>
    </source>
</evidence>